<dbReference type="Pfam" id="PF00550">
    <property type="entry name" value="PP-binding"/>
    <property type="match status" value="1"/>
</dbReference>
<dbReference type="EMBL" id="JAROCY010000022">
    <property type="protein sequence ID" value="MDF8335184.1"/>
    <property type="molecule type" value="Genomic_DNA"/>
</dbReference>
<sequence>MNAIANQIRATFNLLWSEDHDCPPPPLDDDTVLLETGFDSMAFAVLIAQLDDDLGVDPFSIDPDAEPPTTFAEFVGFYTRLLQAEALEQKPVELSQNA</sequence>
<name>A0ABT6CMN6_9SPHN</name>
<accession>A0ABT6CMN6</accession>
<comment type="caution">
    <text evidence="2">The sequence shown here is derived from an EMBL/GenBank/DDBJ whole genome shotgun (WGS) entry which is preliminary data.</text>
</comment>
<dbReference type="RefSeq" id="WP_277280070.1">
    <property type="nucleotide sequence ID" value="NZ_JAROCY010000022.1"/>
</dbReference>
<dbReference type="Gene3D" id="1.10.1200.10">
    <property type="entry name" value="ACP-like"/>
    <property type="match status" value="1"/>
</dbReference>
<keyword evidence="3" id="KW-1185">Reference proteome</keyword>
<evidence type="ECO:0000313" key="3">
    <source>
        <dbReference type="Proteomes" id="UP001222770"/>
    </source>
</evidence>
<gene>
    <name evidence="2" type="ORF">POM99_18425</name>
</gene>
<dbReference type="InterPro" id="IPR036736">
    <property type="entry name" value="ACP-like_sf"/>
</dbReference>
<protein>
    <submittedName>
        <fullName evidence="2">Phosphopantetheine-binding protein</fullName>
    </submittedName>
</protein>
<organism evidence="2 3">
    <name type="scientific">Novosphingobium cyanobacteriorum</name>
    <dbReference type="NCBI Taxonomy" id="3024215"/>
    <lineage>
        <taxon>Bacteria</taxon>
        <taxon>Pseudomonadati</taxon>
        <taxon>Pseudomonadota</taxon>
        <taxon>Alphaproteobacteria</taxon>
        <taxon>Sphingomonadales</taxon>
        <taxon>Sphingomonadaceae</taxon>
        <taxon>Novosphingobium</taxon>
    </lineage>
</organism>
<dbReference type="InterPro" id="IPR009081">
    <property type="entry name" value="PP-bd_ACP"/>
</dbReference>
<evidence type="ECO:0000313" key="2">
    <source>
        <dbReference type="EMBL" id="MDF8335184.1"/>
    </source>
</evidence>
<dbReference type="SUPFAM" id="SSF47336">
    <property type="entry name" value="ACP-like"/>
    <property type="match status" value="1"/>
</dbReference>
<feature type="domain" description="Carrier" evidence="1">
    <location>
        <begin position="15"/>
        <end position="57"/>
    </location>
</feature>
<reference evidence="2 3" key="1">
    <citation type="submission" date="2023-03" db="EMBL/GenBank/DDBJ databases">
        <title>Novosphingobium cyanobacteriorum sp. nov., isolated from a eutrophic reservoir during the Microcystis bloom period.</title>
        <authorList>
            <person name="Kang M."/>
            <person name="Le V."/>
            <person name="Ko S.-R."/>
            <person name="Lee S.-A."/>
            <person name="Ahn C.-Y."/>
        </authorList>
    </citation>
    <scope>NUCLEOTIDE SEQUENCE [LARGE SCALE GENOMIC DNA]</scope>
    <source>
        <strain evidence="2 3">HBC54</strain>
    </source>
</reference>
<evidence type="ECO:0000259" key="1">
    <source>
        <dbReference type="Pfam" id="PF00550"/>
    </source>
</evidence>
<proteinExistence type="predicted"/>
<dbReference type="Proteomes" id="UP001222770">
    <property type="component" value="Unassembled WGS sequence"/>
</dbReference>